<evidence type="ECO:0000313" key="2">
    <source>
        <dbReference type="EMBL" id="KAF1768723.1"/>
    </source>
</evidence>
<dbReference type="Proteomes" id="UP000483820">
    <property type="component" value="Chromosome I"/>
</dbReference>
<sequence length="183" mass="21003">MKKGKFLIVNEPTEETVDRELSVPTEKCDVFPALVYIPKFNKKMEKGLFCVLTILVQIIIFALMPYFFTLGYLAVIPIEVAFLALYAKEHVRVLRAQMFYLTIQMFFGTFVTFMAFLPAESGTRKDFEMVLPNLTTGTLALFGVFFGLFTVLRILLIASYHTHLFYSNLRDKFKDGKVILQPA</sequence>
<dbReference type="KEGG" id="crq:GCK72_000536"/>
<dbReference type="RefSeq" id="XP_003109448.2">
    <property type="nucleotide sequence ID" value="XM_003109400.2"/>
</dbReference>
<comment type="caution">
    <text evidence="2">The sequence shown here is derived from an EMBL/GenBank/DDBJ whole genome shotgun (WGS) entry which is preliminary data.</text>
</comment>
<proteinExistence type="predicted"/>
<keyword evidence="1" id="KW-0812">Transmembrane</keyword>
<organism evidence="2 3">
    <name type="scientific">Caenorhabditis remanei</name>
    <name type="common">Caenorhabditis vulgaris</name>
    <dbReference type="NCBI Taxonomy" id="31234"/>
    <lineage>
        <taxon>Eukaryota</taxon>
        <taxon>Metazoa</taxon>
        <taxon>Ecdysozoa</taxon>
        <taxon>Nematoda</taxon>
        <taxon>Chromadorea</taxon>
        <taxon>Rhabditida</taxon>
        <taxon>Rhabditina</taxon>
        <taxon>Rhabditomorpha</taxon>
        <taxon>Rhabditoidea</taxon>
        <taxon>Rhabditidae</taxon>
        <taxon>Peloderinae</taxon>
        <taxon>Caenorhabditis</taxon>
    </lineage>
</organism>
<feature type="transmembrane region" description="Helical" evidence="1">
    <location>
        <begin position="70"/>
        <end position="87"/>
    </location>
</feature>
<protein>
    <submittedName>
        <fullName evidence="2">Uncharacterized protein</fullName>
    </submittedName>
</protein>
<dbReference type="GeneID" id="9821227"/>
<feature type="transmembrane region" description="Helical" evidence="1">
    <location>
        <begin position="139"/>
        <end position="160"/>
    </location>
</feature>
<keyword evidence="1" id="KW-0472">Membrane</keyword>
<reference evidence="2 3" key="1">
    <citation type="submission" date="2019-12" db="EMBL/GenBank/DDBJ databases">
        <title>Chromosome-level assembly of the Caenorhabditis remanei genome.</title>
        <authorList>
            <person name="Teterina A.A."/>
            <person name="Willis J.H."/>
            <person name="Phillips P.C."/>
        </authorList>
    </citation>
    <scope>NUCLEOTIDE SEQUENCE [LARGE SCALE GENOMIC DNA]</scope>
    <source>
        <strain evidence="2 3">PX506</strain>
        <tissue evidence="2">Whole organism</tissue>
    </source>
</reference>
<name>A0A6A5HR47_CAERE</name>
<gene>
    <name evidence="2" type="ORF">GCK72_000536</name>
</gene>
<feature type="transmembrane region" description="Helical" evidence="1">
    <location>
        <begin position="47"/>
        <end position="64"/>
    </location>
</feature>
<evidence type="ECO:0000256" key="1">
    <source>
        <dbReference type="SAM" id="Phobius"/>
    </source>
</evidence>
<dbReference type="CTD" id="9821227"/>
<dbReference type="EMBL" id="WUAV01000001">
    <property type="protein sequence ID" value="KAF1768723.1"/>
    <property type="molecule type" value="Genomic_DNA"/>
</dbReference>
<feature type="transmembrane region" description="Helical" evidence="1">
    <location>
        <begin position="99"/>
        <end position="119"/>
    </location>
</feature>
<keyword evidence="1" id="KW-1133">Transmembrane helix</keyword>
<evidence type="ECO:0000313" key="3">
    <source>
        <dbReference type="Proteomes" id="UP000483820"/>
    </source>
</evidence>
<accession>A0A6A5HR47</accession>
<dbReference type="AlphaFoldDB" id="A0A6A5HR47"/>